<feature type="region of interest" description="Disordered" evidence="1">
    <location>
        <begin position="170"/>
        <end position="204"/>
    </location>
</feature>
<feature type="transmembrane region" description="Helical" evidence="2">
    <location>
        <begin position="70"/>
        <end position="91"/>
    </location>
</feature>
<feature type="chain" id="PRO_5040251722" evidence="3">
    <location>
        <begin position="34"/>
        <end position="248"/>
    </location>
</feature>
<evidence type="ECO:0000313" key="4">
    <source>
        <dbReference type="EMBL" id="CAG8560179.1"/>
    </source>
</evidence>
<evidence type="ECO:0000313" key="5">
    <source>
        <dbReference type="Proteomes" id="UP000789759"/>
    </source>
</evidence>
<dbReference type="AlphaFoldDB" id="A0A9N9B9E8"/>
<dbReference type="Proteomes" id="UP000789759">
    <property type="component" value="Unassembled WGS sequence"/>
</dbReference>
<keyword evidence="3" id="KW-0732">Signal</keyword>
<keyword evidence="2" id="KW-0472">Membrane</keyword>
<feature type="region of interest" description="Disordered" evidence="1">
    <location>
        <begin position="225"/>
        <end position="248"/>
    </location>
</feature>
<keyword evidence="2" id="KW-0812">Transmembrane</keyword>
<keyword evidence="5" id="KW-1185">Reference proteome</keyword>
<evidence type="ECO:0000256" key="3">
    <source>
        <dbReference type="SAM" id="SignalP"/>
    </source>
</evidence>
<sequence>MGSLITPNPIFIRSTIQYIICSLLILLASPVISVPVPSPTQVSVPNMDGNKSSNPHSDNDNMNSNYSSEITKFILIVISIVILVELIFWLFKLVNKMRGRNFSPNDGQVTNVTRVRNENGFDTASTAGSVDEYLPPYDGLSLPKYVEFLEGSNANTVVGEDEANGNTIMMHGNGSDEGSVVTVGNRSEEDGNTTNSSSSNQSGVTEIINNEQTPITLTVEMTQVSNIDNSPGSLTSTQTSEQPIKSED</sequence>
<feature type="signal peptide" evidence="3">
    <location>
        <begin position="1"/>
        <end position="33"/>
    </location>
</feature>
<name>A0A9N9B9E8_9GLOM</name>
<keyword evidence="2" id="KW-1133">Transmembrane helix</keyword>
<feature type="compositionally biased region" description="Low complexity" evidence="1">
    <location>
        <begin position="192"/>
        <end position="204"/>
    </location>
</feature>
<feature type="region of interest" description="Disordered" evidence="1">
    <location>
        <begin position="43"/>
        <end position="62"/>
    </location>
</feature>
<protein>
    <submittedName>
        <fullName evidence="4">7560_t:CDS:1</fullName>
    </submittedName>
</protein>
<evidence type="ECO:0000256" key="2">
    <source>
        <dbReference type="SAM" id="Phobius"/>
    </source>
</evidence>
<accession>A0A9N9B9E8</accession>
<proteinExistence type="predicted"/>
<gene>
    <name evidence="4" type="ORF">CPELLU_LOCUS5161</name>
</gene>
<evidence type="ECO:0000256" key="1">
    <source>
        <dbReference type="SAM" id="MobiDB-lite"/>
    </source>
</evidence>
<comment type="caution">
    <text evidence="4">The sequence shown here is derived from an EMBL/GenBank/DDBJ whole genome shotgun (WGS) entry which is preliminary data.</text>
</comment>
<reference evidence="4" key="1">
    <citation type="submission" date="2021-06" db="EMBL/GenBank/DDBJ databases">
        <authorList>
            <person name="Kallberg Y."/>
            <person name="Tangrot J."/>
            <person name="Rosling A."/>
        </authorList>
    </citation>
    <scope>NUCLEOTIDE SEQUENCE</scope>
    <source>
        <strain evidence="4">FL966</strain>
    </source>
</reference>
<dbReference type="OrthoDB" id="2427516at2759"/>
<dbReference type="EMBL" id="CAJVQA010002894">
    <property type="protein sequence ID" value="CAG8560179.1"/>
    <property type="molecule type" value="Genomic_DNA"/>
</dbReference>
<organism evidence="4 5">
    <name type="scientific">Cetraspora pellucida</name>
    <dbReference type="NCBI Taxonomy" id="1433469"/>
    <lineage>
        <taxon>Eukaryota</taxon>
        <taxon>Fungi</taxon>
        <taxon>Fungi incertae sedis</taxon>
        <taxon>Mucoromycota</taxon>
        <taxon>Glomeromycotina</taxon>
        <taxon>Glomeromycetes</taxon>
        <taxon>Diversisporales</taxon>
        <taxon>Gigasporaceae</taxon>
        <taxon>Cetraspora</taxon>
    </lineage>
</organism>